<dbReference type="Proteomes" id="UP000299102">
    <property type="component" value="Unassembled WGS sequence"/>
</dbReference>
<accession>A0A4C1SCF2</accession>
<protein>
    <recommendedName>
        <fullName evidence="3">RNase H type-1 domain-containing protein</fullName>
    </recommendedName>
</protein>
<dbReference type="AlphaFoldDB" id="A0A4C1SCF2"/>
<evidence type="ECO:0000313" key="1">
    <source>
        <dbReference type="EMBL" id="GBO98750.1"/>
    </source>
</evidence>
<comment type="caution">
    <text evidence="1">The sequence shown here is derived from an EMBL/GenBank/DDBJ whole genome shotgun (WGS) entry which is preliminary data.</text>
</comment>
<proteinExistence type="predicted"/>
<dbReference type="EMBL" id="BGZK01000001">
    <property type="protein sequence ID" value="GBO98750.1"/>
    <property type="molecule type" value="Genomic_DNA"/>
</dbReference>
<reference evidence="1 2" key="1">
    <citation type="journal article" date="2019" name="Commun. Biol.">
        <title>The bagworm genome reveals a unique fibroin gene that provides high tensile strength.</title>
        <authorList>
            <person name="Kono N."/>
            <person name="Nakamura H."/>
            <person name="Ohtoshi R."/>
            <person name="Tomita M."/>
            <person name="Numata K."/>
            <person name="Arakawa K."/>
        </authorList>
    </citation>
    <scope>NUCLEOTIDE SEQUENCE [LARGE SCALE GENOMIC DNA]</scope>
</reference>
<sequence length="69" mass="7897">MPICILKSCRTSSQKQRKNVRSHFRTASRLQRYAARLAACDYSVEWVSTVENSVADAFLRLPLLNDPAR</sequence>
<keyword evidence="2" id="KW-1185">Reference proteome</keyword>
<evidence type="ECO:0008006" key="3">
    <source>
        <dbReference type="Google" id="ProtNLM"/>
    </source>
</evidence>
<gene>
    <name evidence="1" type="ORF">EVAR_242_1</name>
</gene>
<organism evidence="1 2">
    <name type="scientific">Eumeta variegata</name>
    <name type="common">Bagworm moth</name>
    <name type="synonym">Eumeta japonica</name>
    <dbReference type="NCBI Taxonomy" id="151549"/>
    <lineage>
        <taxon>Eukaryota</taxon>
        <taxon>Metazoa</taxon>
        <taxon>Ecdysozoa</taxon>
        <taxon>Arthropoda</taxon>
        <taxon>Hexapoda</taxon>
        <taxon>Insecta</taxon>
        <taxon>Pterygota</taxon>
        <taxon>Neoptera</taxon>
        <taxon>Endopterygota</taxon>
        <taxon>Lepidoptera</taxon>
        <taxon>Glossata</taxon>
        <taxon>Ditrysia</taxon>
        <taxon>Tineoidea</taxon>
        <taxon>Psychidae</taxon>
        <taxon>Oiketicinae</taxon>
        <taxon>Eumeta</taxon>
    </lineage>
</organism>
<evidence type="ECO:0000313" key="2">
    <source>
        <dbReference type="Proteomes" id="UP000299102"/>
    </source>
</evidence>
<name>A0A4C1SCF2_EUMVA</name>